<evidence type="ECO:0000313" key="14">
    <source>
        <dbReference type="EMBL" id="CAE0435808.1"/>
    </source>
</evidence>
<evidence type="ECO:0000259" key="10">
    <source>
        <dbReference type="PROSITE" id="PS50003"/>
    </source>
</evidence>
<dbReference type="SUPFAM" id="SSF51045">
    <property type="entry name" value="WW domain"/>
    <property type="match status" value="1"/>
</dbReference>
<keyword evidence="3" id="KW-0344">Guanine-nucleotide releasing factor</keyword>
<dbReference type="SUPFAM" id="SSF50729">
    <property type="entry name" value="PH domain-like"/>
    <property type="match status" value="1"/>
</dbReference>
<dbReference type="SMART" id="SM00325">
    <property type="entry name" value="RhoGEF"/>
    <property type="match status" value="1"/>
</dbReference>
<dbReference type="InterPro" id="IPR017455">
    <property type="entry name" value="Znf_FYVE-rel"/>
</dbReference>
<feature type="domain" description="WW" evidence="12">
    <location>
        <begin position="502"/>
        <end position="529"/>
    </location>
</feature>
<dbReference type="CDD" id="cd00065">
    <property type="entry name" value="FYVE_like_SF"/>
    <property type="match status" value="1"/>
</dbReference>
<dbReference type="GO" id="GO:0005737">
    <property type="term" value="C:cytoplasm"/>
    <property type="evidence" value="ECO:0007669"/>
    <property type="project" value="TreeGrafter"/>
</dbReference>
<dbReference type="PROSITE" id="PS50003">
    <property type="entry name" value="PH_DOMAIN"/>
    <property type="match status" value="1"/>
</dbReference>
<evidence type="ECO:0000256" key="4">
    <source>
        <dbReference type="ARBA" id="ARBA00022723"/>
    </source>
</evidence>
<dbReference type="Gene3D" id="3.30.40.10">
    <property type="entry name" value="Zinc/RING finger domain, C3HC4 (zinc finger)"/>
    <property type="match status" value="1"/>
</dbReference>
<proteinExistence type="predicted"/>
<feature type="domain" description="DH" evidence="11">
    <location>
        <begin position="8"/>
        <end position="204"/>
    </location>
</feature>
<evidence type="ECO:0000259" key="11">
    <source>
        <dbReference type="PROSITE" id="PS50010"/>
    </source>
</evidence>
<dbReference type="GO" id="GO:0008270">
    <property type="term" value="F:zinc ion binding"/>
    <property type="evidence" value="ECO:0007669"/>
    <property type="project" value="UniProtKB-KW"/>
</dbReference>
<evidence type="ECO:0000259" key="13">
    <source>
        <dbReference type="PROSITE" id="PS50178"/>
    </source>
</evidence>
<sequence>MEGLVGTNRGRVVREIVESERTYNNDLHVLLQVYVLPLRKRNAATTAAPKIQSDNVPKLDIQEINTLFCNVEAILNVSEQVLKEFEADLTSFPNQVGQIFLKLAPTLKLYLAFATSVRSAIDKHKHLLETNSSYKAFCEICAARDESERGDLQSYLILGIQRVPRYRLLLKALIENTEDSNPDKGNLLEAYEEISKVTATINDGVENHERREEVLNIQNKFVGCGEIVKPHRVFIREGDLKKCCKRKTKRFRFVLFNDALIYGEAVKSETFKFHRLIELRSTKVAPLKDDLQFLIASPCKSFRVMATSREERDSWVKSAEEAIDVCQKNLVPLPPMKRDDGSSTSLRGRMKSRRSNLIRFSSSNENNSDGVSKYKEQGNKETNCNVCDVEFKRQTRKQYCRRCQVTVCDSCSPNRWMLPHISMTKLQRVCQPCYNQLFIGVYDVKKQKQSSASDIPINTSSYNSMNTLPSSQSGSPRGSSFNSSSSSEDQEAVQVWAEQTAWEEVHTDDGEVYYWNVITNEVTWDKPTRDVRLWQPLETDSVDEDVVEEKETMPIVSPVEVPIATILDSKCVAETPPPIPKRPSYQASRRTIESLSPKKRSSKTLSKVASPKVNRRSKPKNYFSRDILTAINASANDSCSHQLVNQNTYPSVKKPQNMAVKPSMMFFEELIQHVENETEEKHQNNIIKYGKVTAQPVLNEVDPKHREMNLDDGVFRNFFNFNNVEARRTEAN</sequence>
<feature type="region of interest" description="Disordered" evidence="9">
    <location>
        <begin position="454"/>
        <end position="495"/>
    </location>
</feature>
<dbReference type="InterPro" id="IPR001849">
    <property type="entry name" value="PH_domain"/>
</dbReference>
<accession>A0A7S3LM97</accession>
<dbReference type="Pfam" id="PF00621">
    <property type="entry name" value="RhoGEF"/>
    <property type="match status" value="1"/>
</dbReference>
<evidence type="ECO:0000256" key="5">
    <source>
        <dbReference type="ARBA" id="ARBA00022771"/>
    </source>
</evidence>
<dbReference type="PROSITE" id="PS50010">
    <property type="entry name" value="DH_2"/>
    <property type="match status" value="1"/>
</dbReference>
<dbReference type="SMART" id="SM00456">
    <property type="entry name" value="WW"/>
    <property type="match status" value="1"/>
</dbReference>
<dbReference type="PANTHER" id="PTHR12673">
    <property type="entry name" value="FACIOGENITAL DYSPLASIA PROTEIN"/>
    <property type="match status" value="1"/>
</dbReference>
<comment type="subcellular location">
    <subcellularLocation>
        <location evidence="1">Cytoplasm</location>
        <location evidence="1">Cytoskeleton</location>
    </subcellularLocation>
</comment>
<dbReference type="Gene3D" id="2.20.70.10">
    <property type="match status" value="1"/>
</dbReference>
<dbReference type="InterPro" id="IPR011993">
    <property type="entry name" value="PH-like_dom_sf"/>
</dbReference>
<dbReference type="GO" id="GO:0005085">
    <property type="term" value="F:guanyl-nucleotide exchange factor activity"/>
    <property type="evidence" value="ECO:0007669"/>
    <property type="project" value="UniProtKB-KW"/>
</dbReference>
<evidence type="ECO:0000256" key="2">
    <source>
        <dbReference type="ARBA" id="ARBA00022490"/>
    </source>
</evidence>
<dbReference type="SUPFAM" id="SSF57903">
    <property type="entry name" value="FYVE/PHD zinc finger"/>
    <property type="match status" value="1"/>
</dbReference>
<dbReference type="InterPro" id="IPR013083">
    <property type="entry name" value="Znf_RING/FYVE/PHD"/>
</dbReference>
<evidence type="ECO:0000256" key="3">
    <source>
        <dbReference type="ARBA" id="ARBA00022658"/>
    </source>
</evidence>
<keyword evidence="7" id="KW-0206">Cytoskeleton</keyword>
<dbReference type="SUPFAM" id="SSF48065">
    <property type="entry name" value="DBL homology domain (DH-domain)"/>
    <property type="match status" value="1"/>
</dbReference>
<evidence type="ECO:0000256" key="6">
    <source>
        <dbReference type="ARBA" id="ARBA00022833"/>
    </source>
</evidence>
<dbReference type="Pfam" id="PF01363">
    <property type="entry name" value="FYVE"/>
    <property type="match status" value="1"/>
</dbReference>
<dbReference type="InterPro" id="IPR000306">
    <property type="entry name" value="Znf_FYVE"/>
</dbReference>
<evidence type="ECO:0000256" key="7">
    <source>
        <dbReference type="ARBA" id="ARBA00023212"/>
    </source>
</evidence>
<dbReference type="SMART" id="SM00233">
    <property type="entry name" value="PH"/>
    <property type="match status" value="1"/>
</dbReference>
<dbReference type="CDD" id="cd00201">
    <property type="entry name" value="WW"/>
    <property type="match status" value="1"/>
</dbReference>
<dbReference type="Pfam" id="PF00397">
    <property type="entry name" value="WW"/>
    <property type="match status" value="1"/>
</dbReference>
<dbReference type="PROSITE" id="PS50020">
    <property type="entry name" value="WW_DOMAIN_2"/>
    <property type="match status" value="1"/>
</dbReference>
<evidence type="ECO:0000256" key="1">
    <source>
        <dbReference type="ARBA" id="ARBA00004245"/>
    </source>
</evidence>
<evidence type="ECO:0000256" key="9">
    <source>
        <dbReference type="SAM" id="MobiDB-lite"/>
    </source>
</evidence>
<dbReference type="PROSITE" id="PS50178">
    <property type="entry name" value="ZF_FYVE"/>
    <property type="match status" value="1"/>
</dbReference>
<organism evidence="14">
    <name type="scientific">Aplanochytrium stocchinoi</name>
    <dbReference type="NCBI Taxonomy" id="215587"/>
    <lineage>
        <taxon>Eukaryota</taxon>
        <taxon>Sar</taxon>
        <taxon>Stramenopiles</taxon>
        <taxon>Bigyra</taxon>
        <taxon>Labyrinthulomycetes</taxon>
        <taxon>Thraustochytrida</taxon>
        <taxon>Thraustochytriidae</taxon>
        <taxon>Aplanochytrium</taxon>
    </lineage>
</organism>
<feature type="compositionally biased region" description="Polar residues" evidence="9">
    <location>
        <begin position="454"/>
        <end position="469"/>
    </location>
</feature>
<dbReference type="InterPro" id="IPR051092">
    <property type="entry name" value="FYVE_RhoGEF_PH"/>
</dbReference>
<dbReference type="Gene3D" id="1.20.900.10">
    <property type="entry name" value="Dbl homology (DH) domain"/>
    <property type="match status" value="1"/>
</dbReference>
<keyword evidence="6" id="KW-0862">Zinc</keyword>
<gene>
    <name evidence="14" type="ORF">ASTO00021_LOCUS6088</name>
</gene>
<keyword evidence="4" id="KW-0479">Metal-binding</keyword>
<dbReference type="InterPro" id="IPR035899">
    <property type="entry name" value="DBL_dom_sf"/>
</dbReference>
<dbReference type="AlphaFoldDB" id="A0A7S3LM97"/>
<feature type="domain" description="FYVE-type" evidence="13">
    <location>
        <begin position="378"/>
        <end position="438"/>
    </location>
</feature>
<feature type="region of interest" description="Disordered" evidence="9">
    <location>
        <begin position="574"/>
        <end position="618"/>
    </location>
</feature>
<feature type="domain" description="PH" evidence="10">
    <location>
        <begin position="233"/>
        <end position="324"/>
    </location>
</feature>
<dbReference type="SMART" id="SM00064">
    <property type="entry name" value="FYVE"/>
    <property type="match status" value="1"/>
</dbReference>
<dbReference type="InterPro" id="IPR036020">
    <property type="entry name" value="WW_dom_sf"/>
</dbReference>
<evidence type="ECO:0000259" key="12">
    <source>
        <dbReference type="PROSITE" id="PS50020"/>
    </source>
</evidence>
<evidence type="ECO:0000256" key="8">
    <source>
        <dbReference type="PROSITE-ProRule" id="PRU00091"/>
    </source>
</evidence>
<dbReference type="Gene3D" id="2.30.29.30">
    <property type="entry name" value="Pleckstrin-homology domain (PH domain)/Phosphotyrosine-binding domain (PTB)"/>
    <property type="match status" value="1"/>
</dbReference>
<dbReference type="InterPro" id="IPR001202">
    <property type="entry name" value="WW_dom"/>
</dbReference>
<dbReference type="CDD" id="cd00160">
    <property type="entry name" value="RhoGEF"/>
    <property type="match status" value="1"/>
</dbReference>
<keyword evidence="5 8" id="KW-0863">Zinc-finger</keyword>
<keyword evidence="2" id="KW-0963">Cytoplasm</keyword>
<dbReference type="EMBL" id="HBIN01008214">
    <property type="protein sequence ID" value="CAE0435808.1"/>
    <property type="molecule type" value="Transcribed_RNA"/>
</dbReference>
<feature type="compositionally biased region" description="Low complexity" evidence="9">
    <location>
        <begin position="470"/>
        <end position="487"/>
    </location>
</feature>
<name>A0A7S3LM97_9STRA</name>
<dbReference type="InterPro" id="IPR000219">
    <property type="entry name" value="DH_dom"/>
</dbReference>
<reference evidence="14" key="1">
    <citation type="submission" date="2021-01" db="EMBL/GenBank/DDBJ databases">
        <authorList>
            <person name="Corre E."/>
            <person name="Pelletier E."/>
            <person name="Niang G."/>
            <person name="Scheremetjew M."/>
            <person name="Finn R."/>
            <person name="Kale V."/>
            <person name="Holt S."/>
            <person name="Cochrane G."/>
            <person name="Meng A."/>
            <person name="Brown T."/>
            <person name="Cohen L."/>
        </authorList>
    </citation>
    <scope>NUCLEOTIDE SEQUENCE</scope>
    <source>
        <strain evidence="14">GSBS06</strain>
    </source>
</reference>
<dbReference type="GO" id="GO:0005856">
    <property type="term" value="C:cytoskeleton"/>
    <property type="evidence" value="ECO:0007669"/>
    <property type="project" value="UniProtKB-SubCell"/>
</dbReference>
<protein>
    <submittedName>
        <fullName evidence="14">Uncharacterized protein</fullName>
    </submittedName>
</protein>
<dbReference type="InterPro" id="IPR011011">
    <property type="entry name" value="Znf_FYVE_PHD"/>
</dbReference>
<dbReference type="PANTHER" id="PTHR12673:SF251">
    <property type="entry name" value="DH DOMAIN-CONTAINING PROTEIN-RELATED"/>
    <property type="match status" value="1"/>
</dbReference>